<name>A0A8D8B0D5_CULPI</name>
<feature type="compositionally biased region" description="Pro residues" evidence="1">
    <location>
        <begin position="26"/>
        <end position="37"/>
    </location>
</feature>
<feature type="region of interest" description="Disordered" evidence="1">
    <location>
        <begin position="1"/>
        <end position="120"/>
    </location>
</feature>
<evidence type="ECO:0000313" key="2">
    <source>
        <dbReference type="EMBL" id="CAG6465620.1"/>
    </source>
</evidence>
<proteinExistence type="predicted"/>
<evidence type="ECO:0000256" key="1">
    <source>
        <dbReference type="SAM" id="MobiDB-lite"/>
    </source>
</evidence>
<reference evidence="2" key="1">
    <citation type="submission" date="2021-05" db="EMBL/GenBank/DDBJ databases">
        <authorList>
            <person name="Alioto T."/>
            <person name="Alioto T."/>
            <person name="Gomez Garrido J."/>
        </authorList>
    </citation>
    <scope>NUCLEOTIDE SEQUENCE</scope>
</reference>
<dbReference type="EMBL" id="HBUE01053971">
    <property type="protein sequence ID" value="CAG6465620.1"/>
    <property type="molecule type" value="Transcribed_RNA"/>
</dbReference>
<feature type="compositionally biased region" description="Basic and acidic residues" evidence="1">
    <location>
        <begin position="93"/>
        <end position="107"/>
    </location>
</feature>
<feature type="compositionally biased region" description="Basic and acidic residues" evidence="1">
    <location>
        <begin position="68"/>
        <end position="77"/>
    </location>
</feature>
<protein>
    <submittedName>
        <fullName evidence="2">(northern house mosquito) hypothetical protein</fullName>
    </submittedName>
</protein>
<organism evidence="2">
    <name type="scientific">Culex pipiens</name>
    <name type="common">House mosquito</name>
    <dbReference type="NCBI Taxonomy" id="7175"/>
    <lineage>
        <taxon>Eukaryota</taxon>
        <taxon>Metazoa</taxon>
        <taxon>Ecdysozoa</taxon>
        <taxon>Arthropoda</taxon>
        <taxon>Hexapoda</taxon>
        <taxon>Insecta</taxon>
        <taxon>Pterygota</taxon>
        <taxon>Neoptera</taxon>
        <taxon>Endopterygota</taxon>
        <taxon>Diptera</taxon>
        <taxon>Nematocera</taxon>
        <taxon>Culicoidea</taxon>
        <taxon>Culicidae</taxon>
        <taxon>Culicinae</taxon>
        <taxon>Culicini</taxon>
        <taxon>Culex</taxon>
        <taxon>Culex</taxon>
    </lineage>
</organism>
<dbReference type="AlphaFoldDB" id="A0A8D8B0D5"/>
<sequence>MSGLDSGLRERPPHAESPQQTGRAGVPPPCDRVPVPEPGQTAGHSSGRRAVRAVYAGGENHQAEAGSDDQRGAEVGRSDGIAAGRQYGHGTLLHREDKPKQTSRSEDQLPDSGGHRKQRVRLPVHDLHERVFHRPEAERNAGRLCARQTAQSSAARLRHHRRTIPEAAPAGRISAVFAVGVFAGSTDALQTGAASTGEGGLQGGLLLPPRTHRYRLRLLGLSVHLLQV</sequence>
<accession>A0A8D8B0D5</accession>